<protein>
    <submittedName>
        <fullName evidence="2">Uncharacterized protein</fullName>
    </submittedName>
</protein>
<feature type="compositionally biased region" description="Basic and acidic residues" evidence="1">
    <location>
        <begin position="451"/>
        <end position="460"/>
    </location>
</feature>
<dbReference type="AlphaFoldDB" id="A0A166WS89"/>
<accession>A0A166WS89</accession>
<proteinExistence type="predicted"/>
<feature type="region of interest" description="Disordered" evidence="1">
    <location>
        <begin position="339"/>
        <end position="363"/>
    </location>
</feature>
<dbReference type="EMBL" id="KV417481">
    <property type="protein sequence ID" value="KZP34058.1"/>
    <property type="molecule type" value="Genomic_DNA"/>
</dbReference>
<name>A0A166WS89_9AGAM</name>
<sequence length="460" mass="51253">MTQLVSETLVAHRPCSLKTKTRNHRAMITTRARTKLRSSYDDSVKAAAAMDLTQPAPIHREEFQHAALTLALAITNSLTATFDIDRLAEKVRNTRVIDGDPDNMAHDHLAKFFLIKALGPIDCPSTIVDEHGRVILWYLPDIIAPFRVAAFNEGVKGVRDPLQSSVQELAGKDKCSAWRFDHFQPPTGGDDFGSGCLNLSPGWFQQGHECQEFHQRIPGSNKLILTTGIWMLKYDPIYTDLIQDDNKLVAGWIPDGDGMVAIHLIGYMDQERVDADMALGEKPKYYIGEDEWTGDQLEDDPEEAADQVSAAVSTTEHNIFWGSSPLSPDVKQEIREVSWHPTTPDPNNLTPYASSEPELQYPETDEEVDQLDHASNSSGATYVRAGHRARQAQGRYICALTLQKRRTAREYRSQITPIRAPCLPCSLALLPHGLLPSRHTTHPPNGACTLSKERERMDGG</sequence>
<evidence type="ECO:0000313" key="2">
    <source>
        <dbReference type="EMBL" id="KZP34058.1"/>
    </source>
</evidence>
<evidence type="ECO:0000256" key="1">
    <source>
        <dbReference type="SAM" id="MobiDB-lite"/>
    </source>
</evidence>
<feature type="region of interest" description="Disordered" evidence="1">
    <location>
        <begin position="436"/>
        <end position="460"/>
    </location>
</feature>
<dbReference type="OrthoDB" id="2671430at2759"/>
<gene>
    <name evidence="2" type="ORF">FIBSPDRAFT_881510</name>
</gene>
<reference evidence="2" key="1">
    <citation type="journal article" date="2016" name="Mol. Biol. Evol.">
        <title>Comparative Genomics of Early-Diverging Mushroom-Forming Fungi Provides Insights into the Origins of Lignocellulose Decay Capabilities.</title>
        <authorList>
            <person name="Nagy L.G."/>
            <person name="Riley R."/>
            <person name="Tritt A."/>
            <person name="Adam C."/>
            <person name="Daum C."/>
            <person name="Floudas D."/>
            <person name="Sun H."/>
            <person name="Yadav J.S."/>
            <person name="Pangilinan J."/>
            <person name="Larsson K.H."/>
            <person name="Matsuura K."/>
            <person name="Barry K."/>
            <person name="Labutti K."/>
            <person name="Kuo R."/>
            <person name="Ohm R.A."/>
            <person name="Bhattacharya S.S."/>
            <person name="Shirouzu T."/>
            <person name="Yoshinaga Y."/>
            <person name="Martin F.M."/>
            <person name="Grigoriev I.V."/>
            <person name="Hibbett D.S."/>
        </authorList>
    </citation>
    <scope>NUCLEOTIDE SEQUENCE [LARGE SCALE GENOMIC DNA]</scope>
    <source>
        <strain evidence="2">CBS 109695</strain>
    </source>
</reference>
<organism evidence="2">
    <name type="scientific">Athelia psychrophila</name>
    <dbReference type="NCBI Taxonomy" id="1759441"/>
    <lineage>
        <taxon>Eukaryota</taxon>
        <taxon>Fungi</taxon>
        <taxon>Dikarya</taxon>
        <taxon>Basidiomycota</taxon>
        <taxon>Agaricomycotina</taxon>
        <taxon>Agaricomycetes</taxon>
        <taxon>Agaricomycetidae</taxon>
        <taxon>Atheliales</taxon>
        <taxon>Atheliaceae</taxon>
        <taxon>Athelia</taxon>
    </lineage>
</organism>